<accession>A0A367XFJ4</accession>
<name>A0A367XFJ4_9PROT</name>
<evidence type="ECO:0000313" key="3">
    <source>
        <dbReference type="EMBL" id="RCK52179.1"/>
    </source>
</evidence>
<evidence type="ECO:0000256" key="1">
    <source>
        <dbReference type="SAM" id="SignalP"/>
    </source>
</evidence>
<keyword evidence="1" id="KW-0732">Signal</keyword>
<feature type="chain" id="PRO_5017049746" description="Phytase-like domain-containing protein" evidence="1">
    <location>
        <begin position="25"/>
        <end position="434"/>
    </location>
</feature>
<dbReference type="Proteomes" id="UP000252517">
    <property type="component" value="Unassembled WGS sequence"/>
</dbReference>
<dbReference type="PANTHER" id="PTHR37957">
    <property type="entry name" value="BLR7070 PROTEIN"/>
    <property type="match status" value="1"/>
</dbReference>
<proteinExistence type="predicted"/>
<protein>
    <recommendedName>
        <fullName evidence="2">Phytase-like domain-containing protein</fullName>
    </recommendedName>
</protein>
<dbReference type="STRING" id="502049.TH15_09620"/>
<dbReference type="PANTHER" id="PTHR37957:SF1">
    <property type="entry name" value="PHYTASE-LIKE DOMAIN-CONTAINING PROTEIN"/>
    <property type="match status" value="1"/>
</dbReference>
<dbReference type="Pfam" id="PF13449">
    <property type="entry name" value="Phytase-like"/>
    <property type="match status" value="1"/>
</dbReference>
<gene>
    <name evidence="3" type="ORF">TH25_06465</name>
</gene>
<dbReference type="RefSeq" id="WP_114087556.1">
    <property type="nucleotide sequence ID" value="NZ_JPWH01000004.1"/>
</dbReference>
<sequence>MKPKIISAGITGIASILYFGAAQANDVKVYETTSAINDLATVQAEGGTPRHLTIGFGSAAYRRPSDPANMFYALSDRGPNFVCDDVQDVFGVPEDAICHGKKVRIYPTPDYTPSIYSIFLHQDGRFDIKDVTAIKDETGVPLTGLTNRLTVAKTEKPVDINGRPLEQSVSAIDSEGIVRLSDGSYWIGEENAPSILHLSIDGKVQNRIVPAGSEQDFDGAGYKVTPGLPAILVKRQTNRGIESMAVSPDESKLYFMMQNPLANPDAATYKKAKNTRLFVYDRVNNRLSGEYIYQLDDPQSFRNDPSDKQNAPRVSEVLALGNDRLLVLERTDKTTKLHEVTLDGASNILGTRWDDMSTSPSLEQENDLSKLDLKAVPKTLRFDSADYPQAPNKIEGLAILGDGSIAMINDNDFGIKGDPTNVFVIKDLVKADKY</sequence>
<dbReference type="OrthoDB" id="384721at2"/>
<dbReference type="InterPro" id="IPR027372">
    <property type="entry name" value="Phytase-like_dom"/>
</dbReference>
<evidence type="ECO:0000313" key="4">
    <source>
        <dbReference type="Proteomes" id="UP000252517"/>
    </source>
</evidence>
<organism evidence="3 4">
    <name type="scientific">Thalassospira profundimaris</name>
    <dbReference type="NCBI Taxonomy" id="502049"/>
    <lineage>
        <taxon>Bacteria</taxon>
        <taxon>Pseudomonadati</taxon>
        <taxon>Pseudomonadota</taxon>
        <taxon>Alphaproteobacteria</taxon>
        <taxon>Rhodospirillales</taxon>
        <taxon>Thalassospiraceae</taxon>
        <taxon>Thalassospira</taxon>
    </lineage>
</organism>
<evidence type="ECO:0000259" key="2">
    <source>
        <dbReference type="Pfam" id="PF13449"/>
    </source>
</evidence>
<reference evidence="3 4" key="1">
    <citation type="submission" date="2014-07" db="EMBL/GenBank/DDBJ databases">
        <title>Draft genome sequence of Thalassospira profundimaris S25-3-2.</title>
        <authorList>
            <person name="Lai Q."/>
            <person name="Shao Z."/>
        </authorList>
    </citation>
    <scope>NUCLEOTIDE SEQUENCE [LARGE SCALE GENOMIC DNA]</scope>
    <source>
        <strain evidence="3 4">S25-3-2</strain>
    </source>
</reference>
<feature type="signal peptide" evidence="1">
    <location>
        <begin position="1"/>
        <end position="24"/>
    </location>
</feature>
<dbReference type="EMBL" id="JPWH01000004">
    <property type="protein sequence ID" value="RCK52179.1"/>
    <property type="molecule type" value="Genomic_DNA"/>
</dbReference>
<feature type="domain" description="Phytase-like" evidence="2">
    <location>
        <begin position="67"/>
        <end position="413"/>
    </location>
</feature>
<comment type="caution">
    <text evidence="3">The sequence shown here is derived from an EMBL/GenBank/DDBJ whole genome shotgun (WGS) entry which is preliminary data.</text>
</comment>
<dbReference type="AlphaFoldDB" id="A0A367XFJ4"/>